<dbReference type="InterPro" id="IPR036085">
    <property type="entry name" value="PAZ_dom_sf"/>
</dbReference>
<feature type="domain" description="Piwi" evidence="2">
    <location>
        <begin position="505"/>
        <end position="812"/>
    </location>
</feature>
<dbReference type="GO" id="GO:0003723">
    <property type="term" value="F:RNA binding"/>
    <property type="evidence" value="ECO:0007669"/>
    <property type="project" value="InterPro"/>
</dbReference>
<dbReference type="InterPro" id="IPR045246">
    <property type="entry name" value="Piwi_ago-like"/>
</dbReference>
<dbReference type="FunCoup" id="A0A1B7N597">
    <property type="interactions" value="229"/>
</dbReference>
<dbReference type="SUPFAM" id="SSF101690">
    <property type="entry name" value="PAZ domain"/>
    <property type="match status" value="1"/>
</dbReference>
<evidence type="ECO:0000259" key="2">
    <source>
        <dbReference type="PROSITE" id="PS50822"/>
    </source>
</evidence>
<dbReference type="InterPro" id="IPR032474">
    <property type="entry name" value="Argonaute_N"/>
</dbReference>
<dbReference type="Pfam" id="PF16486">
    <property type="entry name" value="ArgoN"/>
    <property type="match status" value="1"/>
</dbReference>
<keyword evidence="4" id="KW-1185">Reference proteome</keyword>
<reference evidence="3 4" key="1">
    <citation type="submission" date="2016-06" db="EMBL/GenBank/DDBJ databases">
        <title>Comparative genomics of the ectomycorrhizal sister species Rhizopogon vinicolor and Rhizopogon vesiculosus (Basidiomycota: Boletales) reveals a divergence of the mating type B locus.</title>
        <authorList>
            <consortium name="DOE Joint Genome Institute"/>
            <person name="Mujic A.B."/>
            <person name="Kuo A."/>
            <person name="Tritt A."/>
            <person name="Lipzen A."/>
            <person name="Chen C."/>
            <person name="Johnson J."/>
            <person name="Sharma A."/>
            <person name="Barry K."/>
            <person name="Grigoriev I.V."/>
            <person name="Spatafora J.W."/>
        </authorList>
    </citation>
    <scope>NUCLEOTIDE SEQUENCE [LARGE SCALE GENOMIC DNA]</scope>
    <source>
        <strain evidence="3 4">AM-OR11-026</strain>
    </source>
</reference>
<dbReference type="Pfam" id="PF02171">
    <property type="entry name" value="Piwi"/>
    <property type="match status" value="1"/>
</dbReference>
<accession>A0A1B7N597</accession>
<dbReference type="Pfam" id="PF08699">
    <property type="entry name" value="ArgoL1"/>
    <property type="match status" value="1"/>
</dbReference>
<proteinExistence type="predicted"/>
<dbReference type="Pfam" id="PF16488">
    <property type="entry name" value="ArgoL2"/>
    <property type="match status" value="1"/>
</dbReference>
<evidence type="ECO:0000259" key="1">
    <source>
        <dbReference type="PROSITE" id="PS50821"/>
    </source>
</evidence>
<name>A0A1B7N597_9AGAM</name>
<dbReference type="CDD" id="cd02846">
    <property type="entry name" value="PAZ_argonaute_like"/>
    <property type="match status" value="1"/>
</dbReference>
<dbReference type="InParanoid" id="A0A1B7N597"/>
<dbReference type="Pfam" id="PF16487">
    <property type="entry name" value="ArgoMid"/>
    <property type="match status" value="1"/>
</dbReference>
<dbReference type="SMART" id="SM01163">
    <property type="entry name" value="DUF1785"/>
    <property type="match status" value="1"/>
</dbReference>
<dbReference type="InterPro" id="IPR003165">
    <property type="entry name" value="Piwi"/>
</dbReference>
<dbReference type="InterPro" id="IPR032473">
    <property type="entry name" value="Argonaute_Mid_dom"/>
</dbReference>
<dbReference type="PROSITE" id="PS50822">
    <property type="entry name" value="PIWI"/>
    <property type="match status" value="1"/>
</dbReference>
<evidence type="ECO:0000313" key="4">
    <source>
        <dbReference type="Proteomes" id="UP000092154"/>
    </source>
</evidence>
<dbReference type="CDD" id="cd04657">
    <property type="entry name" value="Piwi_ago-like"/>
    <property type="match status" value="1"/>
</dbReference>
<dbReference type="AlphaFoldDB" id="A0A1B7N597"/>
<dbReference type="InterPro" id="IPR003100">
    <property type="entry name" value="PAZ_dom"/>
</dbReference>
<dbReference type="Gene3D" id="3.30.420.10">
    <property type="entry name" value="Ribonuclease H-like superfamily/Ribonuclease H"/>
    <property type="match status" value="1"/>
</dbReference>
<organism evidence="3 4">
    <name type="scientific">Rhizopogon vinicolor AM-OR11-026</name>
    <dbReference type="NCBI Taxonomy" id="1314800"/>
    <lineage>
        <taxon>Eukaryota</taxon>
        <taxon>Fungi</taxon>
        <taxon>Dikarya</taxon>
        <taxon>Basidiomycota</taxon>
        <taxon>Agaricomycotina</taxon>
        <taxon>Agaricomycetes</taxon>
        <taxon>Agaricomycetidae</taxon>
        <taxon>Boletales</taxon>
        <taxon>Suillineae</taxon>
        <taxon>Rhizopogonaceae</taxon>
        <taxon>Rhizopogon</taxon>
    </lineage>
</organism>
<dbReference type="Pfam" id="PF02170">
    <property type="entry name" value="PAZ"/>
    <property type="match status" value="1"/>
</dbReference>
<dbReference type="InterPro" id="IPR036397">
    <property type="entry name" value="RNaseH_sf"/>
</dbReference>
<dbReference type="InterPro" id="IPR012337">
    <property type="entry name" value="RNaseH-like_sf"/>
</dbReference>
<dbReference type="SUPFAM" id="SSF53098">
    <property type="entry name" value="Ribonuclease H-like"/>
    <property type="match status" value="1"/>
</dbReference>
<dbReference type="InterPro" id="IPR032472">
    <property type="entry name" value="ArgoL2"/>
</dbReference>
<sequence length="852" mass="95210">MATRSKIVGTPRQVLTNSFVISKLPAAKYYQYEVVVTFADGRDIKNPRRRVEIVEKLQIHINPKLFTPRCIYDGTVILYSLRELPLAGGDSQTFEVDMSDKLRLDASAPARGLFHVALKKVSGDTVDFDELRAFIEGRQTKQTPKVLTAINVLQLIVRQAPNLKYPNNTRAFFTKDAGIQGLGGGLELWRGYFQSVRPTIGKVLINIDVSTAVMYKEGSFQTVALAVLKQNDVRALDLRPESPQFRQLKSFFKGVFITLVHRQGRKKIRGLVANAGNFEFENTNVKEYFKKAYGRQLAYPNIIGVQVGSRDHDEVIPAELCRIASDQRYTRKLPAEFSPSMVKFSSKSPQDRLALISAGINNSITADQRSALDYQNSPFMQDAGITVHPDPISVNGRVLPTPSIYYGNAASNRPVVPRNGSWNVVDQTFHEPKSFSAWGILNYTRMNEVTINRFVGTLVNTCKKLGMNVAPPVTSQSGSGASSVVKDMKSLGEYINKKTGSLPELVLVILPTSSADIYLAVKQFGDVHVGVPTQCVRENKIEKANDQYCANLGMKINVKLGGVNALPRSPALEKLVSATFMIMGADVGHPAPGMKNQPSVASLVWSYDRFAARYEAMMSIQHPRQEKIDELRNLVYRAVDGFGERNKSPPRRIVFFRDGLSEGEYEGVGKEEIEDIKGAIDDIWRDKNLSVGKPELTFIVVGKRHHVRFFPRSKDEADRSGNCHAGFVADNGVGNPAVRDFYLQSHGGLLGTSRPSHYITLRDDIYKHNIDELQELAFTLCHSYARATRSVSIPAPVYYADIVCARGAFHFNPAMGYDAATFSSDEDFFDIERWRKNFKDRHPKLAMKMHFM</sequence>
<evidence type="ECO:0000313" key="3">
    <source>
        <dbReference type="EMBL" id="OAX40037.1"/>
    </source>
</evidence>
<dbReference type="STRING" id="1314800.A0A1B7N597"/>
<dbReference type="Gene3D" id="3.40.50.2300">
    <property type="match status" value="1"/>
</dbReference>
<dbReference type="OrthoDB" id="10252740at2759"/>
<dbReference type="PANTHER" id="PTHR22891">
    <property type="entry name" value="EUKARYOTIC TRANSLATION INITIATION FACTOR 2C"/>
    <property type="match status" value="1"/>
</dbReference>
<dbReference type="Gene3D" id="2.170.260.10">
    <property type="entry name" value="paz domain"/>
    <property type="match status" value="1"/>
</dbReference>
<dbReference type="EMBL" id="KV448226">
    <property type="protein sequence ID" value="OAX40037.1"/>
    <property type="molecule type" value="Genomic_DNA"/>
</dbReference>
<dbReference type="SMART" id="SM00950">
    <property type="entry name" value="Piwi"/>
    <property type="match status" value="1"/>
</dbReference>
<dbReference type="InterPro" id="IPR014811">
    <property type="entry name" value="ArgoL1"/>
</dbReference>
<feature type="domain" description="PAZ" evidence="1">
    <location>
        <begin position="223"/>
        <end position="325"/>
    </location>
</feature>
<dbReference type="Proteomes" id="UP000092154">
    <property type="component" value="Unassembled WGS sequence"/>
</dbReference>
<protein>
    <submittedName>
        <fullName evidence="3">Piwi-domain-containing protein</fullName>
    </submittedName>
</protein>
<dbReference type="PROSITE" id="PS50821">
    <property type="entry name" value="PAZ"/>
    <property type="match status" value="1"/>
</dbReference>
<gene>
    <name evidence="3" type="ORF">K503DRAFT_864944</name>
</gene>